<feature type="non-terminal residue" evidence="3">
    <location>
        <position position="1"/>
    </location>
</feature>
<dbReference type="EMBL" id="KB741071">
    <property type="protein sequence ID" value="ENN74389.1"/>
    <property type="molecule type" value="Genomic_DNA"/>
</dbReference>
<evidence type="ECO:0000256" key="1">
    <source>
        <dbReference type="ARBA" id="ARBA00008324"/>
    </source>
</evidence>
<dbReference type="CDD" id="cd03443">
    <property type="entry name" value="PaaI_thioesterase"/>
    <property type="match status" value="1"/>
</dbReference>
<evidence type="ECO:0000256" key="2">
    <source>
        <dbReference type="ARBA" id="ARBA00022801"/>
    </source>
</evidence>
<organism evidence="3">
    <name type="scientific">Dendroctonus ponderosae</name>
    <name type="common">Mountain pine beetle</name>
    <dbReference type="NCBI Taxonomy" id="77166"/>
    <lineage>
        <taxon>Eukaryota</taxon>
        <taxon>Metazoa</taxon>
        <taxon>Ecdysozoa</taxon>
        <taxon>Arthropoda</taxon>
        <taxon>Hexapoda</taxon>
        <taxon>Insecta</taxon>
        <taxon>Pterygota</taxon>
        <taxon>Neoptera</taxon>
        <taxon>Endopterygota</taxon>
        <taxon>Coleoptera</taxon>
        <taxon>Polyphaga</taxon>
        <taxon>Cucujiformia</taxon>
        <taxon>Curculionidae</taxon>
        <taxon>Scolytinae</taxon>
        <taxon>Dendroctonus</taxon>
    </lineage>
</organism>
<comment type="similarity">
    <text evidence="1">Belongs to the thioesterase PaaI family.</text>
</comment>
<gene>
    <name evidence="3" type="ORF">YQE_09022</name>
</gene>
<dbReference type="NCBIfam" id="TIGR00369">
    <property type="entry name" value="unchar_dom_1"/>
    <property type="match status" value="1"/>
</dbReference>
<dbReference type="PANTHER" id="PTHR21660:SF1">
    <property type="entry name" value="ACYL-COENZYME A THIOESTERASE 13"/>
    <property type="match status" value="1"/>
</dbReference>
<dbReference type="PANTHER" id="PTHR21660">
    <property type="entry name" value="THIOESTERASE SUPERFAMILY MEMBER-RELATED"/>
    <property type="match status" value="1"/>
</dbReference>
<dbReference type="OrthoDB" id="46529at2759"/>
<keyword evidence="2" id="KW-0378">Hydrolase</keyword>
<dbReference type="InterPro" id="IPR039298">
    <property type="entry name" value="ACOT13"/>
</dbReference>
<dbReference type="OMA" id="IIDWAGG"/>
<sequence length="150" mass="16301">MPITAADINKMFRTAKYFDGVLNKASIYWNMLQRKVNVTALANGKCTAELTLEEEHTNIMGGLHGGLSATLVDCISSYALVSKTSLPHVSVQINTEYIKGAKLGDQIEIFGNTVKMGKSLAFLEVLIKDKNTGALLVKGSHTKFLLGPKE</sequence>
<evidence type="ECO:0000313" key="3">
    <source>
        <dbReference type="EMBL" id="ENN74389.1"/>
    </source>
</evidence>
<dbReference type="InterPro" id="IPR003736">
    <property type="entry name" value="PAAI_dom"/>
</dbReference>
<dbReference type="FunFam" id="3.10.129.10:FF:000033">
    <property type="entry name" value="acyl-coenzyme A thioesterase 13"/>
    <property type="match status" value="1"/>
</dbReference>
<protein>
    <submittedName>
        <fullName evidence="3">Uncharacterized protein</fullName>
    </submittedName>
</protein>
<proteinExistence type="inferred from homology"/>
<dbReference type="InterPro" id="IPR029069">
    <property type="entry name" value="HotDog_dom_sf"/>
</dbReference>
<dbReference type="SUPFAM" id="SSF54637">
    <property type="entry name" value="Thioesterase/thiol ester dehydrase-isomerase"/>
    <property type="match status" value="1"/>
</dbReference>
<dbReference type="AlphaFoldDB" id="N6T2N0"/>
<dbReference type="InterPro" id="IPR006683">
    <property type="entry name" value="Thioestr_dom"/>
</dbReference>
<dbReference type="GO" id="GO:0047617">
    <property type="term" value="F:fatty acyl-CoA hydrolase activity"/>
    <property type="evidence" value="ECO:0007669"/>
    <property type="project" value="InterPro"/>
</dbReference>
<name>N6T2N0_DENPD</name>
<dbReference type="HOGENOM" id="CLU_089876_12_2_1"/>
<dbReference type="Gene3D" id="3.10.129.10">
    <property type="entry name" value="Hotdog Thioesterase"/>
    <property type="match status" value="1"/>
</dbReference>
<reference evidence="3" key="1">
    <citation type="journal article" date="2013" name="Genome Biol.">
        <title>Draft genome of the mountain pine beetle, Dendroctonus ponderosae Hopkins, a major forest pest.</title>
        <authorList>
            <person name="Keeling C.I."/>
            <person name="Yuen M.M."/>
            <person name="Liao N.Y."/>
            <person name="Docking T.R."/>
            <person name="Chan S.K."/>
            <person name="Taylor G.A."/>
            <person name="Palmquist D.L."/>
            <person name="Jackman S.D."/>
            <person name="Nguyen A."/>
            <person name="Li M."/>
            <person name="Henderson H."/>
            <person name="Janes J.K."/>
            <person name="Zhao Y."/>
            <person name="Pandoh P."/>
            <person name="Moore R."/>
            <person name="Sperling F.A."/>
            <person name="Huber D.P."/>
            <person name="Birol I."/>
            <person name="Jones S.J."/>
            <person name="Bohlmann J."/>
        </authorList>
    </citation>
    <scope>NUCLEOTIDE SEQUENCE</scope>
</reference>
<dbReference type="Pfam" id="PF03061">
    <property type="entry name" value="4HBT"/>
    <property type="match status" value="1"/>
</dbReference>
<accession>N6T2N0</accession>